<dbReference type="Proteomes" id="UP000016521">
    <property type="component" value="Chromosome II"/>
</dbReference>
<evidence type="ECO:0000313" key="1">
    <source>
        <dbReference type="EMBL" id="ATD10171.1"/>
    </source>
</evidence>
<reference evidence="1 2" key="1">
    <citation type="submission" date="2015-06" db="EMBL/GenBank/DDBJ databases">
        <authorList>
            <person name="Xie B.-B."/>
            <person name="Rong J.-C."/>
            <person name="Qin Q.-L."/>
            <person name="Zhang Y.-Z."/>
        </authorList>
    </citation>
    <scope>NUCLEOTIDE SEQUENCE [LARGE SCALE GENOMIC DNA]</scope>
    <source>
        <strain evidence="1 2">JCM 20779</strain>
    </source>
</reference>
<evidence type="ECO:0000313" key="2">
    <source>
        <dbReference type="Proteomes" id="UP000016521"/>
    </source>
</evidence>
<sequence length="45" mass="5167">MSLFLLAYFLDSQRIHLNREIQQSGNHKENNNNAAAVIIYATSFL</sequence>
<dbReference type="EMBL" id="CP011925">
    <property type="protein sequence ID" value="ATD10171.1"/>
    <property type="molecule type" value="Genomic_DNA"/>
</dbReference>
<gene>
    <name evidence="1" type="ORF">PPIS_b1157</name>
</gene>
<protein>
    <submittedName>
        <fullName evidence="1">Uncharacterized protein</fullName>
    </submittedName>
</protein>
<name>A0ABM6NMS1_PSEO7</name>
<accession>A0ABM6NMS1</accession>
<organism evidence="1 2">
    <name type="scientific">Pseudoalteromonas piscicida</name>
    <dbReference type="NCBI Taxonomy" id="43662"/>
    <lineage>
        <taxon>Bacteria</taxon>
        <taxon>Pseudomonadati</taxon>
        <taxon>Pseudomonadota</taxon>
        <taxon>Gammaproteobacteria</taxon>
        <taxon>Alteromonadales</taxon>
        <taxon>Pseudoalteromonadaceae</taxon>
        <taxon>Pseudoalteromonas</taxon>
    </lineage>
</organism>
<proteinExistence type="predicted"/>
<keyword evidence="2" id="KW-1185">Reference proteome</keyword>